<evidence type="ECO:0000313" key="1">
    <source>
        <dbReference type="EMBL" id="NYD74759.1"/>
    </source>
</evidence>
<name>A0A852T012_9MICO</name>
<organism evidence="1 2">
    <name type="scientific">Leifsonia soli</name>
    <dbReference type="NCBI Taxonomy" id="582665"/>
    <lineage>
        <taxon>Bacteria</taxon>
        <taxon>Bacillati</taxon>
        <taxon>Actinomycetota</taxon>
        <taxon>Actinomycetes</taxon>
        <taxon>Micrococcales</taxon>
        <taxon>Microbacteriaceae</taxon>
        <taxon>Leifsonia</taxon>
    </lineage>
</organism>
<accession>A0A852T012</accession>
<dbReference type="RefSeq" id="WP_343037265.1">
    <property type="nucleotide sequence ID" value="NZ_BAAAPX010000001.1"/>
</dbReference>
<dbReference type="EMBL" id="JACCBJ010000001">
    <property type="protein sequence ID" value="NYD74759.1"/>
    <property type="molecule type" value="Genomic_DNA"/>
</dbReference>
<keyword evidence="2" id="KW-1185">Reference proteome</keyword>
<dbReference type="Proteomes" id="UP000589620">
    <property type="component" value="Unassembled WGS sequence"/>
</dbReference>
<gene>
    <name evidence="1" type="ORF">BJ963_002278</name>
</gene>
<comment type="caution">
    <text evidence="1">The sequence shown here is derived from an EMBL/GenBank/DDBJ whole genome shotgun (WGS) entry which is preliminary data.</text>
</comment>
<dbReference type="PROSITE" id="PS51257">
    <property type="entry name" value="PROKAR_LIPOPROTEIN"/>
    <property type="match status" value="1"/>
</dbReference>
<evidence type="ECO:0000313" key="2">
    <source>
        <dbReference type="Proteomes" id="UP000589620"/>
    </source>
</evidence>
<protein>
    <submittedName>
        <fullName evidence="1">Uncharacterized protein</fullName>
    </submittedName>
</protein>
<sequence length="127" mass="13464">MARYRQVVVALATGVTTGLGGCSVFRGVVNQQLTTEENLANQRTVALQTMRDYPNPALESIRFTSEGHVNGAGDWNANAIVTIEGKEYRELLGIHLSGGDIFPTLPPGSVAGPVTISYSNGTSEVLT</sequence>
<dbReference type="AlphaFoldDB" id="A0A852T012"/>
<reference evidence="1 2" key="1">
    <citation type="submission" date="2020-07" db="EMBL/GenBank/DDBJ databases">
        <title>Sequencing the genomes of 1000 actinobacteria strains.</title>
        <authorList>
            <person name="Klenk H.-P."/>
        </authorList>
    </citation>
    <scope>NUCLEOTIDE SEQUENCE [LARGE SCALE GENOMIC DNA]</scope>
    <source>
        <strain evidence="1 2">DSM 23871</strain>
    </source>
</reference>
<proteinExistence type="predicted"/>